<dbReference type="SUPFAM" id="SSF52540">
    <property type="entry name" value="P-loop containing nucleoside triphosphate hydrolases"/>
    <property type="match status" value="1"/>
</dbReference>
<dbReference type="InterPro" id="IPR004701">
    <property type="entry name" value="PTS_EIIA_man-typ"/>
</dbReference>
<dbReference type="InterPro" id="IPR025943">
    <property type="entry name" value="Sigma_54_int_dom_ATP-bd_2"/>
</dbReference>
<evidence type="ECO:0000259" key="7">
    <source>
        <dbReference type="PROSITE" id="PS51372"/>
    </source>
</evidence>
<accession>A0A1H6RHE9</accession>
<evidence type="ECO:0000256" key="2">
    <source>
        <dbReference type="ARBA" id="ARBA00022741"/>
    </source>
</evidence>
<dbReference type="PANTHER" id="PTHR32071">
    <property type="entry name" value="TRANSCRIPTIONAL REGULATORY PROTEIN"/>
    <property type="match status" value="1"/>
</dbReference>
<evidence type="ECO:0000259" key="6">
    <source>
        <dbReference type="PROSITE" id="PS51096"/>
    </source>
</evidence>
<dbReference type="Proteomes" id="UP000198564">
    <property type="component" value="Unassembled WGS sequence"/>
</dbReference>
<dbReference type="PANTHER" id="PTHR32071:SF90">
    <property type="entry name" value="TRANSCRIPTIONAL REGULATORY PROTEIN LEVR"/>
    <property type="match status" value="1"/>
</dbReference>
<dbReference type="Pfam" id="PF00874">
    <property type="entry name" value="PRD"/>
    <property type="match status" value="2"/>
</dbReference>
<keyword evidence="4" id="KW-0067">ATP-binding</keyword>
<dbReference type="GO" id="GO:0009401">
    <property type="term" value="P:phosphoenolpyruvate-dependent sugar phosphotransferase system"/>
    <property type="evidence" value="ECO:0007669"/>
    <property type="project" value="InterPro"/>
</dbReference>
<dbReference type="PROSITE" id="PS51096">
    <property type="entry name" value="PTS_EIIA_TYPE_4"/>
    <property type="match status" value="1"/>
</dbReference>
<dbReference type="InterPro" id="IPR011608">
    <property type="entry name" value="PRD"/>
</dbReference>
<dbReference type="PROSITE" id="PS00676">
    <property type="entry name" value="SIGMA54_INTERACT_2"/>
    <property type="match status" value="1"/>
</dbReference>
<dbReference type="InterPro" id="IPR027417">
    <property type="entry name" value="P-loop_NTPase"/>
</dbReference>
<organism evidence="8 9">
    <name type="scientific">Alkalibacterium gilvum</name>
    <dbReference type="NCBI Taxonomy" id="1130080"/>
    <lineage>
        <taxon>Bacteria</taxon>
        <taxon>Bacillati</taxon>
        <taxon>Bacillota</taxon>
        <taxon>Bacilli</taxon>
        <taxon>Lactobacillales</taxon>
        <taxon>Carnobacteriaceae</taxon>
        <taxon>Alkalibacterium</taxon>
    </lineage>
</organism>
<dbReference type="GO" id="GO:0016301">
    <property type="term" value="F:kinase activity"/>
    <property type="evidence" value="ECO:0007669"/>
    <property type="project" value="UniProtKB-KW"/>
</dbReference>
<dbReference type="STRING" id="1130080.SAMN04488113_10219"/>
<protein>
    <submittedName>
        <fullName evidence="8">Transcriptional regulatory protein LevR, contains PRD, AAA+ and EIIA domains</fullName>
    </submittedName>
</protein>
<dbReference type="SUPFAM" id="SSF63520">
    <property type="entry name" value="PTS-regulatory domain, PRD"/>
    <property type="match status" value="2"/>
</dbReference>
<evidence type="ECO:0000256" key="4">
    <source>
        <dbReference type="ARBA" id="ARBA00022840"/>
    </source>
</evidence>
<evidence type="ECO:0000313" key="8">
    <source>
        <dbReference type="EMBL" id="SEI51947.1"/>
    </source>
</evidence>
<dbReference type="AlphaFoldDB" id="A0A1H6RHE9"/>
<evidence type="ECO:0000256" key="3">
    <source>
        <dbReference type="ARBA" id="ARBA00022777"/>
    </source>
</evidence>
<dbReference type="InterPro" id="IPR033887">
    <property type="entry name" value="PTS_IIA_man"/>
</dbReference>
<dbReference type="InterPro" id="IPR036662">
    <property type="entry name" value="PTS_EIIA_man-typ_sf"/>
</dbReference>
<sequence length="953" mass="106824">MNRKQRVLNYVNEACASFKPQDIEKGMGITTREVAEALDSIRSNISKDLNQLTRDGELKKIEGRPVRFISIEKARHKPLTKHVSSYKEKEQASVGVAQEVLDFSYNKTQDIFNTIIGSNGSIKNAVDQAKAAVLYPPKGLNTLITGPTGSGKSFFAHAMFRFAQSKELIDSDRELAVFNCADYATNPQLLMSYLFGYAQGAFTGAANAKEGLIQQADGGMLFLDEVHRLPPEGQEMVFSFMDTGTYSRLGETGKNRTANVRIVCATTEDPKSTFLDTFMRRIPINIHLPSFKERPVTEQLDLVKLLTGLEANRIQRRITLNEEVVKGLIASVGYGNVGQLKSSIQLVCARGFMNQLNKDEISLTVKDLPENIKDHLVGLSSNRSEQTDLSKYVEAQMTINPNEPFYKMAVDSYELPYNIYDIIGDKAALLEAEGLDQDSINQYISTDINVHLKSFYRNHGFSFQTESKLAEVVNKEVIQFAHQIVGEVEEALGGSFKQNFIYAMSLHISSLLSKISSGQERIINKRIREMAMTYSTEYVVAEDVKNKIATYFDVTIPDNEVYYLTVLLVSLKEELSSGRVGIVIATHGNSTASSMARVAEELLDTNGVAAIDMPLDMSPKVVYERIKKAVIDVNEGSGVLLLVDMGSLATFETALQKETGIHIRSIDMVSTAIVLEAVRKASLVDADIELLYESLTKFSGYTKELPGHNSERKPSSRKPPILLAVCASGEGTAQKLKDIIEKVLVESNDSGIKVMTCSVADLETKISEWQKKYTIIASTGIVDPKIQAPFIPLERFIEDKPEQLLKKIISLTIKESMGTLPNKNNAQAVIYSYVEENFAYINPKKIVPILWTFVNECGKLRVQNSDQYAFHINLAFHMAGLIERRLQNEQLNLEKEEQDDMKDHPLYPKLKRLVKTFEDKTQLTIPSEEYRYIFYFITKEQGHMEDIDTLLMD</sequence>
<dbReference type="RefSeq" id="WP_091632134.1">
    <property type="nucleotide sequence ID" value="NZ_FNYW01000002.1"/>
</dbReference>
<dbReference type="Pfam" id="PF00158">
    <property type="entry name" value="Sigma54_activat"/>
    <property type="match status" value="1"/>
</dbReference>
<evidence type="ECO:0000256" key="1">
    <source>
        <dbReference type="ARBA" id="ARBA00022679"/>
    </source>
</evidence>
<dbReference type="InterPro" id="IPR003593">
    <property type="entry name" value="AAA+_ATPase"/>
</dbReference>
<dbReference type="OrthoDB" id="9771372at2"/>
<dbReference type="PROSITE" id="PS51372">
    <property type="entry name" value="PRD_2"/>
    <property type="match status" value="2"/>
</dbReference>
<dbReference type="CDD" id="cd00009">
    <property type="entry name" value="AAA"/>
    <property type="match status" value="1"/>
</dbReference>
<dbReference type="PROSITE" id="PS50045">
    <property type="entry name" value="SIGMA54_INTERACT_4"/>
    <property type="match status" value="1"/>
</dbReference>
<name>A0A1H6RHE9_9LACT</name>
<dbReference type="GO" id="GO:0016020">
    <property type="term" value="C:membrane"/>
    <property type="evidence" value="ECO:0007669"/>
    <property type="project" value="InterPro"/>
</dbReference>
<feature type="domain" description="Sigma-54 factor interaction" evidence="5">
    <location>
        <begin position="115"/>
        <end position="349"/>
    </location>
</feature>
<dbReference type="Gene3D" id="3.40.50.510">
    <property type="entry name" value="Phosphotransferase system, mannose-type IIA component"/>
    <property type="match status" value="1"/>
</dbReference>
<dbReference type="CDD" id="cd00006">
    <property type="entry name" value="PTS_IIA_man"/>
    <property type="match status" value="1"/>
</dbReference>
<gene>
    <name evidence="8" type="ORF">SAMN04488113_10219</name>
</gene>
<reference evidence="9" key="1">
    <citation type="submission" date="2016-10" db="EMBL/GenBank/DDBJ databases">
        <authorList>
            <person name="Varghese N."/>
            <person name="Submissions S."/>
        </authorList>
    </citation>
    <scope>NUCLEOTIDE SEQUENCE [LARGE SCALE GENOMIC DNA]</scope>
    <source>
        <strain evidence="9">DSM 25751</strain>
    </source>
</reference>
<feature type="domain" description="PRD" evidence="7">
    <location>
        <begin position="841"/>
        <end position="947"/>
    </location>
</feature>
<dbReference type="EMBL" id="FNYW01000002">
    <property type="protein sequence ID" value="SEI51947.1"/>
    <property type="molecule type" value="Genomic_DNA"/>
</dbReference>
<keyword evidence="2" id="KW-0547">Nucleotide-binding</keyword>
<keyword evidence="1" id="KW-0808">Transferase</keyword>
<evidence type="ECO:0000313" key="9">
    <source>
        <dbReference type="Proteomes" id="UP000198564"/>
    </source>
</evidence>
<dbReference type="Gene3D" id="3.40.50.2300">
    <property type="match status" value="1"/>
</dbReference>
<keyword evidence="9" id="KW-1185">Reference proteome</keyword>
<evidence type="ECO:0000259" key="5">
    <source>
        <dbReference type="PROSITE" id="PS50045"/>
    </source>
</evidence>
<dbReference type="GO" id="GO:0006355">
    <property type="term" value="P:regulation of DNA-templated transcription"/>
    <property type="evidence" value="ECO:0007669"/>
    <property type="project" value="InterPro"/>
</dbReference>
<proteinExistence type="predicted"/>
<dbReference type="InterPro" id="IPR002078">
    <property type="entry name" value="Sigma_54_int"/>
</dbReference>
<dbReference type="Pfam" id="PF03610">
    <property type="entry name" value="EIIA-man"/>
    <property type="match status" value="1"/>
</dbReference>
<dbReference type="GO" id="GO:0005524">
    <property type="term" value="F:ATP binding"/>
    <property type="evidence" value="ECO:0007669"/>
    <property type="project" value="UniProtKB-KW"/>
</dbReference>
<dbReference type="SMART" id="SM00382">
    <property type="entry name" value="AAA"/>
    <property type="match status" value="1"/>
</dbReference>
<dbReference type="InterPro" id="IPR036634">
    <property type="entry name" value="PRD_sf"/>
</dbReference>
<keyword evidence="3" id="KW-0418">Kinase</keyword>
<dbReference type="SUPFAM" id="SSF53062">
    <property type="entry name" value="PTS system fructose IIA component-like"/>
    <property type="match status" value="1"/>
</dbReference>
<dbReference type="Gene3D" id="1.10.1790.10">
    <property type="entry name" value="PRD domain"/>
    <property type="match status" value="1"/>
</dbReference>
<dbReference type="Gene3D" id="3.40.50.300">
    <property type="entry name" value="P-loop containing nucleotide triphosphate hydrolases"/>
    <property type="match status" value="1"/>
</dbReference>
<feature type="domain" description="PRD" evidence="7">
    <location>
        <begin position="472"/>
        <end position="578"/>
    </location>
</feature>
<feature type="domain" description="PTS EIIA type-4" evidence="6">
    <location>
        <begin position="579"/>
        <end position="752"/>
    </location>
</feature>